<evidence type="ECO:0000313" key="3">
    <source>
        <dbReference type="EMBL" id="KAL3283542.1"/>
    </source>
</evidence>
<dbReference type="Pfam" id="PF00379">
    <property type="entry name" value="Chitin_bind_4"/>
    <property type="match status" value="1"/>
</dbReference>
<dbReference type="PROSITE" id="PS51155">
    <property type="entry name" value="CHIT_BIND_RR_2"/>
    <property type="match status" value="1"/>
</dbReference>
<dbReference type="AlphaFoldDB" id="A0ABD2NYV1"/>
<dbReference type="Proteomes" id="UP001516400">
    <property type="component" value="Unassembled WGS sequence"/>
</dbReference>
<evidence type="ECO:0000256" key="1">
    <source>
        <dbReference type="PROSITE-ProRule" id="PRU00497"/>
    </source>
</evidence>
<proteinExistence type="predicted"/>
<protein>
    <submittedName>
        <fullName evidence="3">Uncharacterized protein</fullName>
    </submittedName>
</protein>
<keyword evidence="1" id="KW-0193">Cuticle</keyword>
<keyword evidence="2" id="KW-0732">Signal</keyword>
<evidence type="ECO:0000313" key="4">
    <source>
        <dbReference type="Proteomes" id="UP001516400"/>
    </source>
</evidence>
<dbReference type="GO" id="GO:0042302">
    <property type="term" value="F:structural constituent of cuticle"/>
    <property type="evidence" value="ECO:0007669"/>
    <property type="project" value="UniProtKB-UniRule"/>
</dbReference>
<evidence type="ECO:0000256" key="2">
    <source>
        <dbReference type="SAM" id="SignalP"/>
    </source>
</evidence>
<dbReference type="InterPro" id="IPR000618">
    <property type="entry name" value="Insect_cuticle"/>
</dbReference>
<organism evidence="3 4">
    <name type="scientific">Cryptolaemus montrouzieri</name>
    <dbReference type="NCBI Taxonomy" id="559131"/>
    <lineage>
        <taxon>Eukaryota</taxon>
        <taxon>Metazoa</taxon>
        <taxon>Ecdysozoa</taxon>
        <taxon>Arthropoda</taxon>
        <taxon>Hexapoda</taxon>
        <taxon>Insecta</taxon>
        <taxon>Pterygota</taxon>
        <taxon>Neoptera</taxon>
        <taxon>Endopterygota</taxon>
        <taxon>Coleoptera</taxon>
        <taxon>Polyphaga</taxon>
        <taxon>Cucujiformia</taxon>
        <taxon>Coccinelloidea</taxon>
        <taxon>Coccinellidae</taxon>
        <taxon>Scymninae</taxon>
        <taxon>Scymnini</taxon>
        <taxon>Cryptolaemus</taxon>
    </lineage>
</organism>
<reference evidence="3 4" key="1">
    <citation type="journal article" date="2021" name="BMC Biol.">
        <title>Horizontally acquired antibacterial genes associated with adaptive radiation of ladybird beetles.</title>
        <authorList>
            <person name="Li H.S."/>
            <person name="Tang X.F."/>
            <person name="Huang Y.H."/>
            <person name="Xu Z.Y."/>
            <person name="Chen M.L."/>
            <person name="Du X.Y."/>
            <person name="Qiu B.Y."/>
            <person name="Chen P.T."/>
            <person name="Zhang W."/>
            <person name="Slipinski A."/>
            <person name="Escalona H.E."/>
            <person name="Waterhouse R.M."/>
            <person name="Zwick A."/>
            <person name="Pang H."/>
        </authorList>
    </citation>
    <scope>NUCLEOTIDE SEQUENCE [LARGE SCALE GENOMIC DNA]</scope>
    <source>
        <strain evidence="3">SYSU2018</strain>
    </source>
</reference>
<name>A0ABD2NYV1_9CUCU</name>
<feature type="chain" id="PRO_5044849293" evidence="2">
    <location>
        <begin position="24"/>
        <end position="330"/>
    </location>
</feature>
<accession>A0ABD2NYV1</accession>
<keyword evidence="4" id="KW-1185">Reference proteome</keyword>
<comment type="caution">
    <text evidence="3">The sequence shown here is derived from an EMBL/GenBank/DDBJ whole genome shotgun (WGS) entry which is preliminary data.</text>
</comment>
<dbReference type="EMBL" id="JABFTP020000144">
    <property type="protein sequence ID" value="KAL3283542.1"/>
    <property type="molecule type" value="Genomic_DNA"/>
</dbReference>
<feature type="signal peptide" evidence="2">
    <location>
        <begin position="1"/>
        <end position="23"/>
    </location>
</feature>
<gene>
    <name evidence="3" type="ORF">HHI36_006681</name>
</gene>
<sequence>MKTQGLVLIYQVLVVCISAIATARTTFQKSEEARTQPEDISQDDSYIPIIDVYNPSTVQHLPNVESPSIPFNLPEPSTDLKPPQYYENPPVSFLEVPVPSLDLKAPSEASWNPQNNPIFYYELPASLTKLDTPTYQFPKKYNKDVHSKEKSFSSQPKVEIELIPIEEKDLFYKRNELDKKFNNLAKLQNQKELENLKAFSNHKDEPTVAATGYTNNNDYDDGISQASEYGTQGLSADIISSMGIPHHDSTKDRLTFHVVGHDGPHTYKWGYDTGKGHNRQFRFEEKDKTGLVKGHYGYYDKHGKLQIVNYDAHPHEGFHAKRSTNNENDN</sequence>